<keyword evidence="3" id="KW-1185">Reference proteome</keyword>
<dbReference type="EMBL" id="ON217544">
    <property type="protein sequence ID" value="UZF96920.1"/>
    <property type="molecule type" value="Genomic_DNA"/>
</dbReference>
<feature type="region of interest" description="Disordered" evidence="1">
    <location>
        <begin position="1"/>
        <end position="23"/>
    </location>
</feature>
<organism evidence="2 3">
    <name type="scientific">Bovine adenovirus C serotype 10</name>
    <name type="common">BAdV-10</name>
    <name type="synonym">Mastadenovirus bos10</name>
    <dbReference type="NCBI Taxonomy" id="39788"/>
    <lineage>
        <taxon>Viruses</taxon>
        <taxon>Varidnaviria</taxon>
        <taxon>Bamfordvirae</taxon>
        <taxon>Preplasmiviricota</taxon>
        <taxon>Polisuviricotina</taxon>
        <taxon>Pharingeaviricetes</taxon>
        <taxon>Rowavirales</taxon>
        <taxon>Adenoviridae</taxon>
        <taxon>Mastadenovirus</taxon>
        <taxon>Mastadenovirus bosdecimum</taxon>
        <taxon>Bovine mastadenovirus C</taxon>
    </lineage>
</organism>
<feature type="compositionally biased region" description="Polar residues" evidence="1">
    <location>
        <begin position="12"/>
        <end position="23"/>
    </location>
</feature>
<dbReference type="Pfam" id="PF03052">
    <property type="entry name" value="Adeno_52K"/>
    <property type="match status" value="1"/>
</dbReference>
<evidence type="ECO:0000256" key="1">
    <source>
        <dbReference type="SAM" id="MobiDB-lite"/>
    </source>
</evidence>
<dbReference type="InterPro" id="IPR004292">
    <property type="entry name" value="L1-like"/>
</dbReference>
<sequence>MAFQMHPVLRQMKSTQNVETNTECLPEGEGIARLQHEPAKHPRAQLKRDASEAYVPKQNVLRDEEPQLEQMRDVKFHTGQMLELPQKTISSNDFEIDETVGISPAKAHIQAANLATAYQQTIKQEASFQKTFNNTVRTFLCQDEVVIGLLHLWDFIEAYLSNPASKVLASQLLLILQHCQDNGFFRESLLSITEPEARWLRDLINVLQSIIVQEQTLKLDEKLAAINYSVITLAKHYARKIFQSPFVPIDKEVKIETFYMRTILKILALCNDLGVYRNEKLERVMSISRKQEMSDAQLMSDLRYTLSTFQDSEDDE</sequence>
<accession>A0A9X9KSN5</accession>
<dbReference type="Proteomes" id="UP001164955">
    <property type="component" value="Segment"/>
</dbReference>
<protein>
    <submittedName>
        <fullName evidence="2">52K</fullName>
    </submittedName>
</protein>
<proteinExistence type="predicted"/>
<evidence type="ECO:0000313" key="3">
    <source>
        <dbReference type="Proteomes" id="UP001164955"/>
    </source>
</evidence>
<evidence type="ECO:0000313" key="2">
    <source>
        <dbReference type="EMBL" id="UZF96920.1"/>
    </source>
</evidence>
<organismHost>
    <name type="scientific">Bos taurus</name>
    <name type="common">Bovine</name>
    <dbReference type="NCBI Taxonomy" id="9913"/>
</organismHost>
<reference evidence="2" key="1">
    <citation type="submission" date="2022-04" db="EMBL/GenBank/DDBJ databases">
        <title>Complete genome sequence analysis of bovine adenovirus 10, the only representative of species Bovine mastadenovirus C.</title>
        <authorList>
            <person name="Vidovszky M.Z."/>
            <person name="Podgorski I.I."/>
            <person name="Kovacs E.R."/>
            <person name="Harrach B."/>
            <person name="Benko M."/>
        </authorList>
    </citation>
    <scope>NUCLEOTIDE SEQUENCE</scope>
    <source>
        <strain evidence="2">Belfast 1</strain>
    </source>
</reference>
<name>A0A9X9KSN5_ADEBA</name>